<dbReference type="EMBL" id="AGEY01000142">
    <property type="protein sequence ID" value="EHL97218.1"/>
    <property type="molecule type" value="Genomic_DNA"/>
</dbReference>
<gene>
    <name evidence="1" type="ORF">HMPREF9103_02040</name>
</gene>
<evidence type="ECO:0000313" key="2">
    <source>
        <dbReference type="Proteomes" id="UP000004625"/>
    </source>
</evidence>
<evidence type="ECO:0000313" key="1">
    <source>
        <dbReference type="EMBL" id="EHL97218.1"/>
    </source>
</evidence>
<sequence>MRLIDPEAYQEKYNRETAIQPDYQKRVVFTPSEIDALTTTEEEGGTLNE</sequence>
<organism evidence="1 2">
    <name type="scientific">Lentilactobacillus parafarraginis F0439</name>
    <dbReference type="NCBI Taxonomy" id="797515"/>
    <lineage>
        <taxon>Bacteria</taxon>
        <taxon>Bacillati</taxon>
        <taxon>Bacillota</taxon>
        <taxon>Bacilli</taxon>
        <taxon>Lactobacillales</taxon>
        <taxon>Lactobacillaceae</taxon>
        <taxon>Lentilactobacillus</taxon>
    </lineage>
</organism>
<protein>
    <submittedName>
        <fullName evidence="1">Uncharacterized protein</fullName>
    </submittedName>
</protein>
<dbReference type="STRING" id="797515.HMPREF9103_02040"/>
<dbReference type="Proteomes" id="UP000004625">
    <property type="component" value="Unassembled WGS sequence"/>
</dbReference>
<dbReference type="eggNOG" id="COG3451">
    <property type="taxonomic scope" value="Bacteria"/>
</dbReference>
<accession>G9ZQN3</accession>
<comment type="caution">
    <text evidence="1">The sequence shown here is derived from an EMBL/GenBank/DDBJ whole genome shotgun (WGS) entry which is preliminary data.</text>
</comment>
<dbReference type="HOGENOM" id="CLU_3137074_0_0_9"/>
<name>G9ZQN3_9LACO</name>
<dbReference type="PATRIC" id="fig|797515.3.peg.1862"/>
<proteinExistence type="predicted"/>
<reference evidence="1 2" key="1">
    <citation type="submission" date="2011-09" db="EMBL/GenBank/DDBJ databases">
        <authorList>
            <person name="Weinstock G."/>
            <person name="Sodergren E."/>
            <person name="Clifton S."/>
            <person name="Fulton L."/>
            <person name="Fulton B."/>
            <person name="Courtney L."/>
            <person name="Fronick C."/>
            <person name="Harrison M."/>
            <person name="Strong C."/>
            <person name="Farmer C."/>
            <person name="Delahaunty K."/>
            <person name="Markovic C."/>
            <person name="Hall O."/>
            <person name="Minx P."/>
            <person name="Tomlinson C."/>
            <person name="Mitreva M."/>
            <person name="Hou S."/>
            <person name="Chen J."/>
            <person name="Wollam A."/>
            <person name="Pepin K.H."/>
            <person name="Johnson M."/>
            <person name="Bhonagiri V."/>
            <person name="Zhang X."/>
            <person name="Suruliraj S."/>
            <person name="Warren W."/>
            <person name="Chinwalla A."/>
            <person name="Mardis E.R."/>
            <person name="Wilson R.K."/>
        </authorList>
    </citation>
    <scope>NUCLEOTIDE SEQUENCE [LARGE SCALE GENOMIC DNA]</scope>
    <source>
        <strain evidence="1 2">F0439</strain>
    </source>
</reference>
<keyword evidence="2" id="KW-1185">Reference proteome</keyword>
<dbReference type="AlphaFoldDB" id="G9ZQN3"/>